<dbReference type="Gene3D" id="3.40.50.2000">
    <property type="entry name" value="Glycogen Phosphorylase B"/>
    <property type="match status" value="2"/>
</dbReference>
<dbReference type="Pfam" id="PF00534">
    <property type="entry name" value="Glycos_transf_1"/>
    <property type="match status" value="1"/>
</dbReference>
<organism evidence="3 4">
    <name type="scientific">Epilithonimonas pallida</name>
    <dbReference type="NCBI Taxonomy" id="373671"/>
    <lineage>
        <taxon>Bacteria</taxon>
        <taxon>Pseudomonadati</taxon>
        <taxon>Bacteroidota</taxon>
        <taxon>Flavobacteriia</taxon>
        <taxon>Flavobacteriales</taxon>
        <taxon>Weeksellaceae</taxon>
        <taxon>Chryseobacterium group</taxon>
        <taxon>Epilithonimonas</taxon>
    </lineage>
</organism>
<feature type="domain" description="Glycosyl transferase family 1" evidence="1">
    <location>
        <begin position="199"/>
        <end position="351"/>
    </location>
</feature>
<sequence>MKLKVLFISSWFPNKLEPTNGNFVQRHAEAVATLHDVEILHTIGDFAQKETFIFDDKVVNGIRTLIVYYKNSKNPVQNFLRRMKAYKSGFAKMQKPDLVHANVLHNNMLFAVYLKRKYKIPFVVTEHWTALRKINHATTSLIIKKIATFIGNRASVILPVSNDLKISLEELGVKSPMKVVPNVVDTSLFEPDHSAQEIFTFVHISNLIPRKNADKILKVAIKLLKEGYQLKLKIGGDGDTKPLREIVKKEGFENHIEIFDTLTLTEVSQKLKTSDCFILFSNDENQPCVIAESFASGIKVISTNVGGISEFFPENFGILVDRPDEILLEKAMKQLIENQSPRDIEKISIYAKQTFSKESIATQFTEIYKNVIR</sequence>
<protein>
    <submittedName>
        <fullName evidence="3">Glycosyltransferase involved in cell wall bisynthesis</fullName>
    </submittedName>
</protein>
<dbReference type="InterPro" id="IPR028098">
    <property type="entry name" value="Glyco_trans_4-like_N"/>
</dbReference>
<dbReference type="Pfam" id="PF13439">
    <property type="entry name" value="Glyco_transf_4"/>
    <property type="match status" value="1"/>
</dbReference>
<feature type="domain" description="Glycosyltransferase subfamily 4-like N-terminal" evidence="2">
    <location>
        <begin position="22"/>
        <end position="187"/>
    </location>
</feature>
<evidence type="ECO:0000259" key="1">
    <source>
        <dbReference type="Pfam" id="PF00534"/>
    </source>
</evidence>
<comment type="caution">
    <text evidence="3">The sequence shown here is derived from an EMBL/GenBank/DDBJ whole genome shotgun (WGS) entry which is preliminary data.</text>
</comment>
<accession>A0ABY1QZG6</accession>
<dbReference type="Proteomes" id="UP001158050">
    <property type="component" value="Unassembled WGS sequence"/>
</dbReference>
<dbReference type="InterPro" id="IPR001296">
    <property type="entry name" value="Glyco_trans_1"/>
</dbReference>
<dbReference type="PANTHER" id="PTHR45871">
    <property type="entry name" value="N-ACETYLGLUCOSAMINYL-PHOSPHATIDYLINOSITOL BIOSYNTHETIC PROTEIN"/>
    <property type="match status" value="1"/>
</dbReference>
<name>A0ABY1QZG6_9FLAO</name>
<evidence type="ECO:0000313" key="4">
    <source>
        <dbReference type="Proteomes" id="UP001158050"/>
    </source>
</evidence>
<evidence type="ECO:0000313" key="3">
    <source>
        <dbReference type="EMBL" id="SMP89651.1"/>
    </source>
</evidence>
<evidence type="ECO:0000259" key="2">
    <source>
        <dbReference type="Pfam" id="PF13439"/>
    </source>
</evidence>
<dbReference type="EMBL" id="FXUO01000002">
    <property type="protein sequence ID" value="SMP89651.1"/>
    <property type="molecule type" value="Genomic_DNA"/>
</dbReference>
<keyword evidence="4" id="KW-1185">Reference proteome</keyword>
<dbReference type="SUPFAM" id="SSF53756">
    <property type="entry name" value="UDP-Glycosyltransferase/glycogen phosphorylase"/>
    <property type="match status" value="1"/>
</dbReference>
<dbReference type="RefSeq" id="WP_283415579.1">
    <property type="nucleotide sequence ID" value="NZ_FXUO01000002.1"/>
</dbReference>
<dbReference type="PANTHER" id="PTHR45871:SF1">
    <property type="entry name" value="PHOSPHATIDYLINOSITOL N-ACETYLGLUCOSAMINYLTRANSFERASE SUBUNIT A"/>
    <property type="match status" value="1"/>
</dbReference>
<reference evidence="3 4" key="1">
    <citation type="submission" date="2017-05" db="EMBL/GenBank/DDBJ databases">
        <authorList>
            <person name="Varghese N."/>
            <person name="Submissions S."/>
        </authorList>
    </citation>
    <scope>NUCLEOTIDE SEQUENCE [LARGE SCALE GENOMIC DNA]</scope>
    <source>
        <strain evidence="3 4">DSM 18015</strain>
    </source>
</reference>
<proteinExistence type="predicted"/>
<gene>
    <name evidence="3" type="ORF">SAMN05421679_10253</name>
</gene>